<protein>
    <recommendedName>
        <fullName evidence="1">DUF4097 domain-containing protein</fullName>
    </recommendedName>
</protein>
<dbReference type="Proteomes" id="UP000095651">
    <property type="component" value="Unassembled WGS sequence"/>
</dbReference>
<evidence type="ECO:0000259" key="1">
    <source>
        <dbReference type="Pfam" id="PF13349"/>
    </source>
</evidence>
<dbReference type="RefSeq" id="WP_055655084.1">
    <property type="nucleotide sequence ID" value="NZ_CABIXC010000005.1"/>
</dbReference>
<sequence>MKKIMKVTMAVAGVCIVAGLGLSLAGYAMGGEPGFWIGRNGMYTNQQARNLNAEKLVELEKTKIDPFTSMDVRVNYNGIKIKPSEDDSYYLEYHLYIRNKEPEYTVKNGILSFTCVPEPTNSETWGSAGFLVIEGSYVHDREDGSVTIYVPKDTLMDAVKLYTSDNSVIYDGPDTKTLDITSKYGSIDLNGIKAETAYFTASDGTIHCDSGTFTSLDIINKYGETDLNSIEADRLDIDASDSQIVLKDIVSRNITVTNKYGSVKGSAVVADSLTMKQSDGSCDIRMADIKNGDFENKYGDITLELTGAEKDYNFDLMMKYGDINLNGRNTSEKDLRENNGADKNITMTANDGSMRILTK</sequence>
<evidence type="ECO:0000313" key="2">
    <source>
        <dbReference type="EMBL" id="CUO25307.1"/>
    </source>
</evidence>
<evidence type="ECO:0000313" key="3">
    <source>
        <dbReference type="Proteomes" id="UP000095651"/>
    </source>
</evidence>
<dbReference type="Pfam" id="PF13349">
    <property type="entry name" value="DUF4097"/>
    <property type="match status" value="1"/>
</dbReference>
<organism evidence="2 3">
    <name type="scientific">Hungatella hathewayi</name>
    <dbReference type="NCBI Taxonomy" id="154046"/>
    <lineage>
        <taxon>Bacteria</taxon>
        <taxon>Bacillati</taxon>
        <taxon>Bacillota</taxon>
        <taxon>Clostridia</taxon>
        <taxon>Lachnospirales</taxon>
        <taxon>Lachnospiraceae</taxon>
        <taxon>Hungatella</taxon>
    </lineage>
</organism>
<feature type="domain" description="DUF4097" evidence="1">
    <location>
        <begin position="68"/>
        <end position="355"/>
    </location>
</feature>
<gene>
    <name evidence="2" type="ORF">ERS852407_02248</name>
</gene>
<name>A0A174DJD7_9FIRM</name>
<proteinExistence type="predicted"/>
<reference evidence="2 3" key="1">
    <citation type="submission" date="2015-09" db="EMBL/GenBank/DDBJ databases">
        <authorList>
            <consortium name="Pathogen Informatics"/>
        </authorList>
    </citation>
    <scope>NUCLEOTIDE SEQUENCE [LARGE SCALE GENOMIC DNA]</scope>
    <source>
        <strain evidence="2 3">2789STDY5608850</strain>
    </source>
</reference>
<dbReference type="InterPro" id="IPR025164">
    <property type="entry name" value="Toastrack_DUF4097"/>
</dbReference>
<dbReference type="AlphaFoldDB" id="A0A174DJD7"/>
<dbReference type="EMBL" id="CYZE01000005">
    <property type="protein sequence ID" value="CUO25307.1"/>
    <property type="molecule type" value="Genomic_DNA"/>
</dbReference>
<accession>A0A174DJD7</accession>